<dbReference type="Gene3D" id="1.20.140.150">
    <property type="match status" value="1"/>
</dbReference>
<keyword evidence="2" id="KW-0472">Membrane</keyword>
<evidence type="ECO:0000313" key="5">
    <source>
        <dbReference type="Proteomes" id="UP000014760"/>
    </source>
</evidence>
<feature type="region of interest" description="Disordered" evidence="1">
    <location>
        <begin position="235"/>
        <end position="267"/>
    </location>
</feature>
<evidence type="ECO:0000256" key="1">
    <source>
        <dbReference type="SAM" id="MobiDB-lite"/>
    </source>
</evidence>
<dbReference type="HOGENOM" id="CLU_1042953_0_0_1"/>
<dbReference type="AlphaFoldDB" id="R7V369"/>
<feature type="transmembrane region" description="Helical" evidence="2">
    <location>
        <begin position="52"/>
        <end position="74"/>
    </location>
</feature>
<organism evidence="3">
    <name type="scientific">Capitella teleta</name>
    <name type="common">Polychaete worm</name>
    <dbReference type="NCBI Taxonomy" id="283909"/>
    <lineage>
        <taxon>Eukaryota</taxon>
        <taxon>Metazoa</taxon>
        <taxon>Spiralia</taxon>
        <taxon>Lophotrochozoa</taxon>
        <taxon>Annelida</taxon>
        <taxon>Polychaeta</taxon>
        <taxon>Sedentaria</taxon>
        <taxon>Scolecida</taxon>
        <taxon>Capitellidae</taxon>
        <taxon>Capitella</taxon>
    </lineage>
</organism>
<feature type="transmembrane region" description="Helical" evidence="2">
    <location>
        <begin position="134"/>
        <end position="156"/>
    </location>
</feature>
<feature type="transmembrane region" description="Helical" evidence="2">
    <location>
        <begin position="168"/>
        <end position="192"/>
    </location>
</feature>
<dbReference type="PANTHER" id="PTHR21284">
    <property type="entry name" value="EG:80H7.2 PROTEIN"/>
    <property type="match status" value="1"/>
</dbReference>
<evidence type="ECO:0000256" key="2">
    <source>
        <dbReference type="SAM" id="Phobius"/>
    </source>
</evidence>
<evidence type="ECO:0000313" key="4">
    <source>
        <dbReference type="EnsemblMetazoa" id="CapteP198740"/>
    </source>
</evidence>
<reference evidence="3 5" key="2">
    <citation type="journal article" date="2013" name="Nature">
        <title>Insights into bilaterian evolution from three spiralian genomes.</title>
        <authorList>
            <person name="Simakov O."/>
            <person name="Marletaz F."/>
            <person name="Cho S.J."/>
            <person name="Edsinger-Gonzales E."/>
            <person name="Havlak P."/>
            <person name="Hellsten U."/>
            <person name="Kuo D.H."/>
            <person name="Larsson T."/>
            <person name="Lv J."/>
            <person name="Arendt D."/>
            <person name="Savage R."/>
            <person name="Osoegawa K."/>
            <person name="de Jong P."/>
            <person name="Grimwood J."/>
            <person name="Chapman J.A."/>
            <person name="Shapiro H."/>
            <person name="Aerts A."/>
            <person name="Otillar R.P."/>
            <person name="Terry A.Y."/>
            <person name="Boore J.L."/>
            <person name="Grigoriev I.V."/>
            <person name="Lindberg D.R."/>
            <person name="Seaver E.C."/>
            <person name="Weisblat D.A."/>
            <person name="Putnam N.H."/>
            <person name="Rokhsar D.S."/>
        </authorList>
    </citation>
    <scope>NUCLEOTIDE SEQUENCE</scope>
    <source>
        <strain evidence="3 5">I ESC-2004</strain>
    </source>
</reference>
<dbReference type="Proteomes" id="UP000014760">
    <property type="component" value="Unassembled WGS sequence"/>
</dbReference>
<feature type="transmembrane region" description="Helical" evidence="2">
    <location>
        <begin position="204"/>
        <end position="228"/>
    </location>
</feature>
<proteinExistence type="predicted"/>
<keyword evidence="2" id="KW-1133">Transmembrane helix</keyword>
<dbReference type="PANTHER" id="PTHR21284:SF12">
    <property type="entry name" value="EG:80H7.2 PROTEIN"/>
    <property type="match status" value="1"/>
</dbReference>
<evidence type="ECO:0000313" key="3">
    <source>
        <dbReference type="EMBL" id="ELU12937.1"/>
    </source>
</evidence>
<accession>R7V369</accession>
<dbReference type="OrthoDB" id="10501584at2759"/>
<gene>
    <name evidence="3" type="ORF">CAPTEDRAFT_198740</name>
</gene>
<keyword evidence="2" id="KW-0812">Transmembrane</keyword>
<reference evidence="5" key="1">
    <citation type="submission" date="2012-12" db="EMBL/GenBank/DDBJ databases">
        <authorList>
            <person name="Hellsten U."/>
            <person name="Grimwood J."/>
            <person name="Chapman J.A."/>
            <person name="Shapiro H."/>
            <person name="Aerts A."/>
            <person name="Otillar R.P."/>
            <person name="Terry A.Y."/>
            <person name="Boore J.L."/>
            <person name="Simakov O."/>
            <person name="Marletaz F."/>
            <person name="Cho S.-J."/>
            <person name="Edsinger-Gonzales E."/>
            <person name="Havlak P."/>
            <person name="Kuo D.-H."/>
            <person name="Larsson T."/>
            <person name="Lv J."/>
            <person name="Arendt D."/>
            <person name="Savage R."/>
            <person name="Osoegawa K."/>
            <person name="de Jong P."/>
            <person name="Lindberg D.R."/>
            <person name="Seaver E.C."/>
            <person name="Weisblat D.A."/>
            <person name="Putnam N.H."/>
            <person name="Grigoriev I.V."/>
            <person name="Rokhsar D.S."/>
        </authorList>
    </citation>
    <scope>NUCLEOTIDE SEQUENCE</scope>
    <source>
        <strain evidence="5">I ESC-2004</strain>
    </source>
</reference>
<dbReference type="EMBL" id="KB295623">
    <property type="protein sequence ID" value="ELU12937.1"/>
    <property type="molecule type" value="Genomic_DNA"/>
</dbReference>
<reference evidence="4" key="3">
    <citation type="submission" date="2015-06" db="UniProtKB">
        <authorList>
            <consortium name="EnsemblMetazoa"/>
        </authorList>
    </citation>
    <scope>IDENTIFICATION</scope>
</reference>
<name>R7V369_CAPTE</name>
<keyword evidence="5" id="KW-1185">Reference proteome</keyword>
<protein>
    <submittedName>
        <fullName evidence="3 4">Uncharacterized protein</fullName>
    </submittedName>
</protein>
<dbReference type="EMBL" id="AMQN01000793">
    <property type="status" value="NOT_ANNOTATED_CDS"/>
    <property type="molecule type" value="Genomic_DNA"/>
</dbReference>
<sequence>MASLSLNDHRLFGKNKRRRTSVLKPLTEMDALPSNRQDVSSKRNALSSYVKGGIGLMIAANVDFLVAFSTAYWATWKSEERGVYGGYGLWKMWHCTPVQDDVVVPGFRTKMDDVVCHEKMADLSFPEWYVVTQVFQTLGLAGFLASIVLLLLYAIFPTWRRKKLALSSLITISYISGVLVMVAIFVFCFKVAEEIQVLHGASEWFLSWSFSLCCTAFVMNQIAASILVTESKRISRMEEEEKNSPESRALTEELKRITAPDIKARET</sequence>
<dbReference type="EnsemblMetazoa" id="CapteT198740">
    <property type="protein sequence ID" value="CapteP198740"/>
    <property type="gene ID" value="CapteG198740"/>
</dbReference>